<keyword evidence="1" id="KW-0489">Methyltransferase</keyword>
<dbReference type="InterPro" id="IPR025714">
    <property type="entry name" value="Methyltranfer_dom"/>
</dbReference>
<comment type="caution">
    <text evidence="6">The sequence shown here is derived from an EMBL/GenBank/DDBJ whole genome shotgun (WGS) entry which is preliminary data.</text>
</comment>
<reference evidence="6 7" key="1">
    <citation type="journal article" date="2016" name="Nat. Commun.">
        <title>Thousands of microbial genomes shed light on interconnected biogeochemical processes in an aquifer system.</title>
        <authorList>
            <person name="Anantharaman K."/>
            <person name="Brown C.T."/>
            <person name="Hug L.A."/>
            <person name="Sharon I."/>
            <person name="Castelle C.J."/>
            <person name="Probst A.J."/>
            <person name="Thomas B.C."/>
            <person name="Singh A."/>
            <person name="Wilkins M.J."/>
            <person name="Karaoz U."/>
            <person name="Brodie E.L."/>
            <person name="Williams K.H."/>
            <person name="Hubbard S.S."/>
            <person name="Banfield J.F."/>
        </authorList>
    </citation>
    <scope>NUCLEOTIDE SEQUENCE [LARGE SCALE GENOMIC DNA]</scope>
</reference>
<evidence type="ECO:0000256" key="1">
    <source>
        <dbReference type="ARBA" id="ARBA00022603"/>
    </source>
</evidence>
<gene>
    <name evidence="6" type="ORF">A3F25_01755</name>
</gene>
<keyword evidence="4" id="KW-0812">Transmembrane</keyword>
<organism evidence="6 7">
    <name type="scientific">Candidatus Yanofskybacteria bacterium RIFCSPHIGHO2_12_FULL_45_19b</name>
    <dbReference type="NCBI Taxonomy" id="1802689"/>
    <lineage>
        <taxon>Bacteria</taxon>
        <taxon>Candidatus Yanofskyibacteriota</taxon>
    </lineage>
</organism>
<keyword evidence="3" id="KW-0949">S-adenosyl-L-methionine</keyword>
<dbReference type="Gene3D" id="3.40.50.150">
    <property type="entry name" value="Vaccinia Virus protein VP39"/>
    <property type="match status" value="1"/>
</dbReference>
<sequence>MNIIYLAITVLLLFIPIIVIIIAFFFVWHLIITRRAPFVPIPKAVLGEIVKALELRPNSVLFDLGCGDGRVLLAAQAGQPKAKFVGIDISWLPITLARWRIRLGKARNIKLTHGSFFKQDLTPATHVFTYLFPEIMNQLLPKLKQELHPGTRLVSCDFQFNELTPQRIINLNRPHKALGQRLFVYEF</sequence>
<dbReference type="InterPro" id="IPR029063">
    <property type="entry name" value="SAM-dependent_MTases_sf"/>
</dbReference>
<evidence type="ECO:0000256" key="3">
    <source>
        <dbReference type="ARBA" id="ARBA00022691"/>
    </source>
</evidence>
<dbReference type="GO" id="GO:0032259">
    <property type="term" value="P:methylation"/>
    <property type="evidence" value="ECO:0007669"/>
    <property type="project" value="UniProtKB-KW"/>
</dbReference>
<proteinExistence type="predicted"/>
<dbReference type="EMBL" id="MGKD01000009">
    <property type="protein sequence ID" value="OGN20043.1"/>
    <property type="molecule type" value="Genomic_DNA"/>
</dbReference>
<keyword evidence="4" id="KW-0472">Membrane</keyword>
<dbReference type="GO" id="GO:0016279">
    <property type="term" value="F:protein-lysine N-methyltransferase activity"/>
    <property type="evidence" value="ECO:0007669"/>
    <property type="project" value="InterPro"/>
</dbReference>
<feature type="transmembrane region" description="Helical" evidence="4">
    <location>
        <begin position="6"/>
        <end position="28"/>
    </location>
</feature>
<protein>
    <recommendedName>
        <fullName evidence="5">Methyltransferase domain-containing protein</fullName>
    </recommendedName>
</protein>
<dbReference type="SUPFAM" id="SSF53335">
    <property type="entry name" value="S-adenosyl-L-methionine-dependent methyltransferases"/>
    <property type="match status" value="1"/>
</dbReference>
<dbReference type="InterPro" id="IPR026170">
    <property type="entry name" value="FAM173A/B"/>
</dbReference>
<evidence type="ECO:0000313" key="7">
    <source>
        <dbReference type="Proteomes" id="UP000177478"/>
    </source>
</evidence>
<dbReference type="AlphaFoldDB" id="A0A1F8G3Y6"/>
<feature type="domain" description="Methyltransferase" evidence="5">
    <location>
        <begin position="58"/>
        <end position="121"/>
    </location>
</feature>
<accession>A0A1F8G3Y6</accession>
<dbReference type="PANTHER" id="PTHR13610:SF11">
    <property type="entry name" value="METHYLTRANSFERASE DOMAIN-CONTAINING PROTEIN"/>
    <property type="match status" value="1"/>
</dbReference>
<dbReference type="Proteomes" id="UP000177478">
    <property type="component" value="Unassembled WGS sequence"/>
</dbReference>
<keyword evidence="2" id="KW-0808">Transferase</keyword>
<dbReference type="STRING" id="1802689.A3F25_01755"/>
<evidence type="ECO:0000256" key="4">
    <source>
        <dbReference type="SAM" id="Phobius"/>
    </source>
</evidence>
<dbReference type="PANTHER" id="PTHR13610">
    <property type="entry name" value="METHYLTRANSFERASE DOMAIN-CONTAINING PROTEIN"/>
    <property type="match status" value="1"/>
</dbReference>
<keyword evidence="4" id="KW-1133">Transmembrane helix</keyword>
<evidence type="ECO:0000313" key="6">
    <source>
        <dbReference type="EMBL" id="OGN20043.1"/>
    </source>
</evidence>
<name>A0A1F8G3Y6_9BACT</name>
<evidence type="ECO:0000259" key="5">
    <source>
        <dbReference type="Pfam" id="PF13847"/>
    </source>
</evidence>
<dbReference type="Pfam" id="PF13847">
    <property type="entry name" value="Methyltransf_31"/>
    <property type="match status" value="1"/>
</dbReference>
<evidence type="ECO:0000256" key="2">
    <source>
        <dbReference type="ARBA" id="ARBA00022679"/>
    </source>
</evidence>
<dbReference type="CDD" id="cd02440">
    <property type="entry name" value="AdoMet_MTases"/>
    <property type="match status" value="1"/>
</dbReference>